<organism evidence="2 3">
    <name type="scientific">Hymenobacter volaticus</name>
    <dbReference type="NCBI Taxonomy" id="2932254"/>
    <lineage>
        <taxon>Bacteria</taxon>
        <taxon>Pseudomonadati</taxon>
        <taxon>Bacteroidota</taxon>
        <taxon>Cytophagia</taxon>
        <taxon>Cytophagales</taxon>
        <taxon>Hymenobacteraceae</taxon>
        <taxon>Hymenobacter</taxon>
    </lineage>
</organism>
<dbReference type="RefSeq" id="WP_245122690.1">
    <property type="nucleotide sequence ID" value="NZ_CP095061.1"/>
</dbReference>
<accession>A0ABY4G8U6</accession>
<sequence length="59" mass="6593">MVTCICRLLLALSLVVSSAFASFEAVAITPVFRLLPRMPLKTVNRFPLCLHHSSCRAYK</sequence>
<dbReference type="EMBL" id="CP095061">
    <property type="protein sequence ID" value="UOQ67326.1"/>
    <property type="molecule type" value="Genomic_DNA"/>
</dbReference>
<evidence type="ECO:0000313" key="2">
    <source>
        <dbReference type="EMBL" id="UOQ67326.1"/>
    </source>
</evidence>
<reference evidence="2" key="1">
    <citation type="submission" date="2022-04" db="EMBL/GenBank/DDBJ databases">
        <title>Hymenobacter sp. isolated from the air.</title>
        <authorList>
            <person name="Won M."/>
            <person name="Lee C.-M."/>
            <person name="Woen H.-Y."/>
            <person name="Kwon S.-W."/>
        </authorList>
    </citation>
    <scope>NUCLEOTIDE SEQUENCE</scope>
    <source>
        <strain evidence="2">5420S-77</strain>
    </source>
</reference>
<feature type="signal peptide" evidence="1">
    <location>
        <begin position="1"/>
        <end position="21"/>
    </location>
</feature>
<protein>
    <submittedName>
        <fullName evidence="2">Uncharacterized protein</fullName>
    </submittedName>
</protein>
<gene>
    <name evidence="2" type="ORF">MUN86_05440</name>
</gene>
<evidence type="ECO:0000256" key="1">
    <source>
        <dbReference type="SAM" id="SignalP"/>
    </source>
</evidence>
<keyword evidence="3" id="KW-1185">Reference proteome</keyword>
<dbReference type="Proteomes" id="UP000830401">
    <property type="component" value="Chromosome"/>
</dbReference>
<proteinExistence type="predicted"/>
<keyword evidence="1" id="KW-0732">Signal</keyword>
<name>A0ABY4G8U6_9BACT</name>
<feature type="chain" id="PRO_5046997286" evidence="1">
    <location>
        <begin position="22"/>
        <end position="59"/>
    </location>
</feature>
<evidence type="ECO:0000313" key="3">
    <source>
        <dbReference type="Proteomes" id="UP000830401"/>
    </source>
</evidence>